<keyword evidence="5" id="KW-1185">Reference proteome</keyword>
<dbReference type="STRING" id="29354.IO98_13145"/>
<dbReference type="SUPFAM" id="SSF53850">
    <property type="entry name" value="Periplasmic binding protein-like II"/>
    <property type="match status" value="1"/>
</dbReference>
<evidence type="ECO:0008006" key="6">
    <source>
        <dbReference type="Google" id="ProtNLM"/>
    </source>
</evidence>
<reference evidence="4 5" key="1">
    <citation type="submission" date="2014-07" db="EMBL/GenBank/DDBJ databases">
        <title>Draft genome of Clostridium celerecrescens 152B isolated from sediments associated with methane hydrate from Krishna Godavari basin.</title>
        <authorList>
            <person name="Honkalas V.S."/>
            <person name="Dabir A.P."/>
            <person name="Arora P."/>
            <person name="Dhakephalkar P.K."/>
        </authorList>
    </citation>
    <scope>NUCLEOTIDE SEQUENCE [LARGE SCALE GENOMIC DNA]</scope>
    <source>
        <strain evidence="4 5">152B</strain>
    </source>
</reference>
<gene>
    <name evidence="4" type="ORF">IO98_13145</name>
</gene>
<evidence type="ECO:0000256" key="3">
    <source>
        <dbReference type="ARBA" id="ARBA00022729"/>
    </source>
</evidence>
<keyword evidence="2" id="KW-0813">Transport</keyword>
<accession>A0A084JL05</accession>
<dbReference type="EMBL" id="JPME01000015">
    <property type="protein sequence ID" value="KEZ89639.1"/>
    <property type="molecule type" value="Genomic_DNA"/>
</dbReference>
<dbReference type="GO" id="GO:0042956">
    <property type="term" value="P:maltodextrin transmembrane transport"/>
    <property type="evidence" value="ECO:0007669"/>
    <property type="project" value="TreeGrafter"/>
</dbReference>
<dbReference type="RefSeq" id="WP_038281645.1">
    <property type="nucleotide sequence ID" value="NZ_JPME01000015.1"/>
</dbReference>
<dbReference type="OrthoDB" id="2525137at2"/>
<protein>
    <recommendedName>
        <fullName evidence="6">Sugar ABC transporter substrate-binding protein</fullName>
    </recommendedName>
</protein>
<dbReference type="GO" id="GO:0055052">
    <property type="term" value="C:ATP-binding cassette (ABC) transporter complex, substrate-binding subunit-containing"/>
    <property type="evidence" value="ECO:0007669"/>
    <property type="project" value="TreeGrafter"/>
</dbReference>
<evidence type="ECO:0000256" key="1">
    <source>
        <dbReference type="ARBA" id="ARBA00008520"/>
    </source>
</evidence>
<keyword evidence="3" id="KW-0732">Signal</keyword>
<dbReference type="GO" id="GO:0015768">
    <property type="term" value="P:maltose transport"/>
    <property type="evidence" value="ECO:0007669"/>
    <property type="project" value="TreeGrafter"/>
</dbReference>
<evidence type="ECO:0000256" key="2">
    <source>
        <dbReference type="ARBA" id="ARBA00022448"/>
    </source>
</evidence>
<dbReference type="InterPro" id="IPR006059">
    <property type="entry name" value="SBP"/>
</dbReference>
<dbReference type="PANTHER" id="PTHR30061:SF50">
    <property type="entry name" value="MALTOSE_MALTODEXTRIN-BINDING PERIPLASMIC PROTEIN"/>
    <property type="match status" value="1"/>
</dbReference>
<name>A0A084JL05_9FIRM</name>
<proteinExistence type="inferred from homology"/>
<dbReference type="GO" id="GO:1901982">
    <property type="term" value="F:maltose binding"/>
    <property type="evidence" value="ECO:0007669"/>
    <property type="project" value="TreeGrafter"/>
</dbReference>
<dbReference type="Proteomes" id="UP000028525">
    <property type="component" value="Unassembled WGS sequence"/>
</dbReference>
<dbReference type="PANTHER" id="PTHR30061">
    <property type="entry name" value="MALTOSE-BINDING PERIPLASMIC PROTEIN"/>
    <property type="match status" value="1"/>
</dbReference>
<comment type="similarity">
    <text evidence="1">Belongs to the bacterial solute-binding protein 1 family.</text>
</comment>
<dbReference type="Pfam" id="PF01547">
    <property type="entry name" value="SBP_bac_1"/>
    <property type="match status" value="1"/>
</dbReference>
<dbReference type="AlphaFoldDB" id="A0A084JL05"/>
<sequence length="374" mass="41282">MEQETLKVLAVADPAVEGYLDKELGVLDGYGGMVDFHIVPWADYYPMMMKAFAGEADYDIVMVAGHLWLRDFVEKGYLSELELKEEDILPVIAEEMKYKGKAYLSPSFCDGHMILYRKSLLNQVLGKELGSVITPQEYIEAAKAYKAACGEQAVAMKADKSEIFTDALPFLRMYGGEAYDPDGSAACGKEDVIKGLQSYVELKACAVDGTENFGNGEIAEAIRQKRAAMAVTWSGQMGEVFKEGCLEPEDLGFSTFSTAWNVTWSFGICASCRKKEAAEEFLSYLRSPEVDQKVGRKSGAPIRRGSYLEGAGDCPWFPVQQKMMELAKPLPNLSKAGEKNGVLYEKIFEAFSGIKTAEEAMKEAGQMINGMTER</sequence>
<comment type="caution">
    <text evidence="4">The sequence shown here is derived from an EMBL/GenBank/DDBJ whole genome shotgun (WGS) entry which is preliminary data.</text>
</comment>
<organism evidence="4 5">
    <name type="scientific">Lacrimispora celerecrescens</name>
    <dbReference type="NCBI Taxonomy" id="29354"/>
    <lineage>
        <taxon>Bacteria</taxon>
        <taxon>Bacillati</taxon>
        <taxon>Bacillota</taxon>
        <taxon>Clostridia</taxon>
        <taxon>Lachnospirales</taxon>
        <taxon>Lachnospiraceae</taxon>
        <taxon>Lacrimispora</taxon>
    </lineage>
</organism>
<dbReference type="Gene3D" id="3.40.190.10">
    <property type="entry name" value="Periplasmic binding protein-like II"/>
    <property type="match status" value="1"/>
</dbReference>
<evidence type="ECO:0000313" key="5">
    <source>
        <dbReference type="Proteomes" id="UP000028525"/>
    </source>
</evidence>
<evidence type="ECO:0000313" key="4">
    <source>
        <dbReference type="EMBL" id="KEZ89639.1"/>
    </source>
</evidence>